<dbReference type="AlphaFoldDB" id="A0A7Y6TYQ5"/>
<dbReference type="RefSeq" id="WP_176071190.1">
    <property type="nucleotide sequence ID" value="NZ_JABWMJ010000012.1"/>
</dbReference>
<reference evidence="2 3" key="1">
    <citation type="submission" date="2020-06" db="EMBL/GenBank/DDBJ databases">
        <title>Schlegella sp. ID0723 isolated from air conditioner.</title>
        <authorList>
            <person name="Kim D.Y."/>
            <person name="Kim D.-U."/>
        </authorList>
    </citation>
    <scope>NUCLEOTIDE SEQUENCE [LARGE SCALE GENOMIC DNA]</scope>
    <source>
        <strain evidence="2 3">ID0723</strain>
    </source>
</reference>
<gene>
    <name evidence="2" type="ORF">HQN59_21625</name>
</gene>
<evidence type="ECO:0000313" key="3">
    <source>
        <dbReference type="Proteomes" id="UP000529637"/>
    </source>
</evidence>
<sequence length="715" mass="74299">MPKTGHFILHSNVMPPITAGRYELVSEMSGVPFEVEPEHTHFHVAAPRYTMPPEQILSSFPPANAEGAFGDRLPQIVLKRRTLPWERNPAGGAGPSPVPWLALVVVAEGEAELSGATPVADCVTPGLQPPLPDPADKDVEQGLYLAVTETVVKKIFPCEQDLPLLAHVREVDVHDTELANGDDDGFLAVVLANRLPVFDAASGRAVRYMACLVNVEGQLAALPKPQPPVPVFEWALAQDWSVLALADAAGGPDVQVMGGKGQGVPLEALPRAGLARAAAGAAGPTARDAPAGVPGSAFARFAAAGPASPVGQALDGAGALDEPAIAAQWTSRGVSPATQTIAAAALDPDATRLVRSTMGIGFRYPIQIHAREKVFRFPVLAHWSFTTNEGATFETLLQDVDVGLLGAAPNPTPAKATLPGQPEPASPPPRPEGPEVVETGHIGLDHTTRRGDAVRAWYRGPCVPFPTPRHAGTQPDAAADAALPLAHSADQLRRTIPDGREDLALAAAFEIGRLLALSQLSVVSALMRFRAEQFGAGRVRELLAEVLPFPLPPVDGVAHTRPDLGRFVALEMVGTLAQNPSTMLGPRRPIADPGRPLEVKGELDTVIAAGLGIDLAALTRRAAGVGVLAALEETAVPLALKPEQATGGAATLAALKGALQGELARTLRVALPQAAAGPVIGAGAPVRGAPRTAPADALDQLIAAAIDDDDEEVQP</sequence>
<accession>A0A7Y6TYQ5</accession>
<proteinExistence type="predicted"/>
<organism evidence="2 3">
    <name type="scientific">Piscinibacter koreensis</name>
    <dbReference type="NCBI Taxonomy" id="2742824"/>
    <lineage>
        <taxon>Bacteria</taxon>
        <taxon>Pseudomonadati</taxon>
        <taxon>Pseudomonadota</taxon>
        <taxon>Betaproteobacteria</taxon>
        <taxon>Burkholderiales</taxon>
        <taxon>Sphaerotilaceae</taxon>
        <taxon>Piscinibacter</taxon>
    </lineage>
</organism>
<keyword evidence="3" id="KW-1185">Reference proteome</keyword>
<feature type="region of interest" description="Disordered" evidence="1">
    <location>
        <begin position="408"/>
        <end position="434"/>
    </location>
</feature>
<feature type="compositionally biased region" description="Pro residues" evidence="1">
    <location>
        <begin position="421"/>
        <end position="431"/>
    </location>
</feature>
<protein>
    <submittedName>
        <fullName evidence="2">Uncharacterized protein</fullName>
    </submittedName>
</protein>
<name>A0A7Y6TYQ5_9BURK</name>
<dbReference type="Proteomes" id="UP000529637">
    <property type="component" value="Unassembled WGS sequence"/>
</dbReference>
<evidence type="ECO:0000256" key="1">
    <source>
        <dbReference type="SAM" id="MobiDB-lite"/>
    </source>
</evidence>
<comment type="caution">
    <text evidence="2">The sequence shown here is derived from an EMBL/GenBank/DDBJ whole genome shotgun (WGS) entry which is preliminary data.</text>
</comment>
<evidence type="ECO:0000313" key="2">
    <source>
        <dbReference type="EMBL" id="NUZ08357.1"/>
    </source>
</evidence>
<dbReference type="EMBL" id="JABWMJ010000012">
    <property type="protein sequence ID" value="NUZ08357.1"/>
    <property type="molecule type" value="Genomic_DNA"/>
</dbReference>